<reference evidence="7 8" key="1">
    <citation type="submission" date="2020-06" db="EMBL/GenBank/DDBJ databases">
        <authorList>
            <person name="Chanama M."/>
        </authorList>
    </citation>
    <scope>NUCLEOTIDE SEQUENCE [LARGE SCALE GENOMIC DNA]</scope>
    <source>
        <strain evidence="7 8">TBRC6557</strain>
    </source>
</reference>
<evidence type="ECO:0000256" key="4">
    <source>
        <dbReference type="ARBA" id="ARBA00022825"/>
    </source>
</evidence>
<dbReference type="PANTHER" id="PTHR43806">
    <property type="entry name" value="PEPTIDASE S8"/>
    <property type="match status" value="1"/>
</dbReference>
<dbReference type="EMBL" id="JABWGO010000005">
    <property type="protein sequence ID" value="NUW42969.1"/>
    <property type="molecule type" value="Genomic_DNA"/>
</dbReference>
<comment type="similarity">
    <text evidence="1 5">Belongs to the peptidase S8 family.</text>
</comment>
<dbReference type="InterPro" id="IPR000209">
    <property type="entry name" value="Peptidase_S8/S53_dom"/>
</dbReference>
<dbReference type="AlphaFoldDB" id="A0A7Y6ITU4"/>
<feature type="active site" description="Charge relay system" evidence="5">
    <location>
        <position position="107"/>
    </location>
</feature>
<evidence type="ECO:0000256" key="5">
    <source>
        <dbReference type="PROSITE-ProRule" id="PRU01240"/>
    </source>
</evidence>
<dbReference type="Gene3D" id="3.40.50.200">
    <property type="entry name" value="Peptidase S8/S53 domain"/>
    <property type="match status" value="1"/>
</dbReference>
<protein>
    <submittedName>
        <fullName evidence="7">S8/S53 family peptidase</fullName>
    </submittedName>
</protein>
<comment type="caution">
    <text evidence="7">The sequence shown here is derived from an EMBL/GenBank/DDBJ whole genome shotgun (WGS) entry which is preliminary data.</text>
</comment>
<dbReference type="PROSITE" id="PS51892">
    <property type="entry name" value="SUBTILASE"/>
    <property type="match status" value="1"/>
</dbReference>
<dbReference type="InterPro" id="IPR050131">
    <property type="entry name" value="Peptidase_S8_subtilisin-like"/>
</dbReference>
<gene>
    <name evidence="7" type="ORF">HT134_22945</name>
</gene>
<sequence length="337" mass="35593">MDIEYAGEALIRPGQVLTDRSSLSSAARWTQAVSEGDGVCVIHLSRGVDVCEITRDLRDRGFRASPNHVVAGQPLFFGGPASRPFPARPAPSRPAKGRSSVLVGLLDTGVAKHPWWESSEWYGELGRDDGDAAEGTQAGHGTFLAGLILRGAPGVSLCARRVLDGDGIGDEATVIRALNRMRERAPQVINLSFGCYTFDDRPPPLLADALKGLPDTVKVACAGNTADDRPFWPAALQGVIAVGAVDAAEQRPAPFTAHGTWVDACARGEWLTSSYLETGEFEGYAAWSGTSFAAALVAGAIADAARERPAQEAARLLLDPARARQIPDLGSLVPSSL</sequence>
<feature type="active site" description="Charge relay system" evidence="5">
    <location>
        <position position="140"/>
    </location>
</feature>
<dbReference type="InterPro" id="IPR015500">
    <property type="entry name" value="Peptidase_S8_subtilisin-rel"/>
</dbReference>
<evidence type="ECO:0000259" key="6">
    <source>
        <dbReference type="Pfam" id="PF00082"/>
    </source>
</evidence>
<evidence type="ECO:0000313" key="7">
    <source>
        <dbReference type="EMBL" id="NUW42969.1"/>
    </source>
</evidence>
<accession>A0A7Y6ITU4</accession>
<keyword evidence="3 5" id="KW-0378">Hydrolase</keyword>
<dbReference type="CDD" id="cd00306">
    <property type="entry name" value="Peptidases_S8_S53"/>
    <property type="match status" value="1"/>
</dbReference>
<evidence type="ECO:0000313" key="8">
    <source>
        <dbReference type="Proteomes" id="UP000546126"/>
    </source>
</evidence>
<name>A0A7Y6ITU4_9ACTN</name>
<evidence type="ECO:0000256" key="1">
    <source>
        <dbReference type="ARBA" id="ARBA00011073"/>
    </source>
</evidence>
<feature type="active site" description="Charge relay system" evidence="5">
    <location>
        <position position="291"/>
    </location>
</feature>
<keyword evidence="4 5" id="KW-0720">Serine protease</keyword>
<dbReference type="SUPFAM" id="SSF52743">
    <property type="entry name" value="Subtilisin-like"/>
    <property type="match status" value="1"/>
</dbReference>
<keyword evidence="2 5" id="KW-0645">Protease</keyword>
<dbReference type="Proteomes" id="UP000546126">
    <property type="component" value="Unassembled WGS sequence"/>
</dbReference>
<evidence type="ECO:0000256" key="3">
    <source>
        <dbReference type="ARBA" id="ARBA00022801"/>
    </source>
</evidence>
<dbReference type="Pfam" id="PF00082">
    <property type="entry name" value="Peptidase_S8"/>
    <property type="match status" value="1"/>
</dbReference>
<keyword evidence="8" id="KW-1185">Reference proteome</keyword>
<dbReference type="GO" id="GO:0004252">
    <property type="term" value="F:serine-type endopeptidase activity"/>
    <property type="evidence" value="ECO:0007669"/>
    <property type="project" value="UniProtKB-UniRule"/>
</dbReference>
<organism evidence="7 8">
    <name type="scientific">Nonomuraea rhodomycinica</name>
    <dbReference type="NCBI Taxonomy" id="1712872"/>
    <lineage>
        <taxon>Bacteria</taxon>
        <taxon>Bacillati</taxon>
        <taxon>Actinomycetota</taxon>
        <taxon>Actinomycetes</taxon>
        <taxon>Streptosporangiales</taxon>
        <taxon>Streptosporangiaceae</taxon>
        <taxon>Nonomuraea</taxon>
    </lineage>
</organism>
<dbReference type="GO" id="GO:0006508">
    <property type="term" value="P:proteolysis"/>
    <property type="evidence" value="ECO:0007669"/>
    <property type="project" value="UniProtKB-KW"/>
</dbReference>
<dbReference type="InterPro" id="IPR036852">
    <property type="entry name" value="Peptidase_S8/S53_dom_sf"/>
</dbReference>
<dbReference type="RefSeq" id="WP_175602498.1">
    <property type="nucleotide sequence ID" value="NZ_JABWGO010000005.1"/>
</dbReference>
<dbReference type="PANTHER" id="PTHR43806:SF11">
    <property type="entry name" value="CEREVISIN-RELATED"/>
    <property type="match status" value="1"/>
</dbReference>
<feature type="domain" description="Peptidase S8/S53" evidence="6">
    <location>
        <begin position="100"/>
        <end position="310"/>
    </location>
</feature>
<proteinExistence type="inferred from homology"/>
<dbReference type="PRINTS" id="PR00723">
    <property type="entry name" value="SUBTILISIN"/>
</dbReference>
<evidence type="ECO:0000256" key="2">
    <source>
        <dbReference type="ARBA" id="ARBA00022670"/>
    </source>
</evidence>